<dbReference type="GO" id="GO:0003724">
    <property type="term" value="F:RNA helicase activity"/>
    <property type="evidence" value="ECO:0007669"/>
    <property type="project" value="UniProtKB-EC"/>
</dbReference>
<comment type="catalytic activity">
    <reaction evidence="5">
        <text>ATP + H2O = ADP + phosphate + H(+)</text>
        <dbReference type="Rhea" id="RHEA:13065"/>
        <dbReference type="ChEBI" id="CHEBI:15377"/>
        <dbReference type="ChEBI" id="CHEBI:15378"/>
        <dbReference type="ChEBI" id="CHEBI:30616"/>
        <dbReference type="ChEBI" id="CHEBI:43474"/>
        <dbReference type="ChEBI" id="CHEBI:456216"/>
        <dbReference type="EC" id="3.6.4.13"/>
    </reaction>
</comment>
<dbReference type="SMART" id="SM00487">
    <property type="entry name" value="DEXDc"/>
    <property type="match status" value="1"/>
</dbReference>
<evidence type="ECO:0000256" key="3">
    <source>
        <dbReference type="ARBA" id="ARBA00022806"/>
    </source>
</evidence>
<dbReference type="InterPro" id="IPR012961">
    <property type="entry name" value="Ski2/MTR4_C"/>
</dbReference>
<dbReference type="WBParaSite" id="SRDH1_3300.1">
    <property type="protein sequence ID" value="SRDH1_3300.1"/>
    <property type="gene ID" value="SRDH1_3300"/>
</dbReference>
<dbReference type="SUPFAM" id="SSF52540">
    <property type="entry name" value="P-loop containing nucleoside triphosphate hydrolases"/>
    <property type="match status" value="1"/>
</dbReference>
<proteinExistence type="predicted"/>
<feature type="domain" description="Helicase C-terminal" evidence="7">
    <location>
        <begin position="476"/>
        <end position="663"/>
    </location>
</feature>
<evidence type="ECO:0000313" key="11">
    <source>
        <dbReference type="WBParaSite" id="SRDH1_3300.23"/>
    </source>
</evidence>
<dbReference type="GO" id="GO:0005524">
    <property type="term" value="F:ATP binding"/>
    <property type="evidence" value="ECO:0007669"/>
    <property type="project" value="UniProtKB-KW"/>
</dbReference>
<dbReference type="Gene3D" id="1.10.3380.30">
    <property type="match status" value="1"/>
</dbReference>
<dbReference type="WBParaSite" id="SRDH1_3300.23">
    <property type="protein sequence ID" value="SRDH1_3300.23"/>
    <property type="gene ID" value="SRDH1_3300"/>
</dbReference>
<dbReference type="GO" id="GO:0003676">
    <property type="term" value="F:nucleic acid binding"/>
    <property type="evidence" value="ECO:0007669"/>
    <property type="project" value="InterPro"/>
</dbReference>
<dbReference type="SMART" id="SM01142">
    <property type="entry name" value="DSHCT"/>
    <property type="match status" value="1"/>
</dbReference>
<evidence type="ECO:0000313" key="8">
    <source>
        <dbReference type="Proteomes" id="UP000050792"/>
    </source>
</evidence>
<feature type="domain" description="Helicase ATP-binding" evidence="6">
    <location>
        <begin position="220"/>
        <end position="377"/>
    </location>
</feature>
<evidence type="ECO:0000256" key="1">
    <source>
        <dbReference type="ARBA" id="ARBA00022741"/>
    </source>
</evidence>
<dbReference type="Pfam" id="PF08148">
    <property type="entry name" value="DSHCT"/>
    <property type="match status" value="1"/>
</dbReference>
<evidence type="ECO:0008006" key="12">
    <source>
        <dbReference type="Google" id="ProtNLM"/>
    </source>
</evidence>
<evidence type="ECO:0000256" key="4">
    <source>
        <dbReference type="ARBA" id="ARBA00022840"/>
    </source>
</evidence>
<reference evidence="8" key="1">
    <citation type="submission" date="2022-06" db="EMBL/GenBank/DDBJ databases">
        <authorList>
            <person name="Berger JAMES D."/>
            <person name="Berger JAMES D."/>
        </authorList>
    </citation>
    <scope>NUCLEOTIDE SEQUENCE [LARGE SCALE GENOMIC DNA]</scope>
</reference>
<name>A0AA85F1G1_9TREM</name>
<dbReference type="FunFam" id="3.40.50.300:FF:000190">
    <property type="entry name" value="ATP-dependent RNA helicase"/>
    <property type="match status" value="1"/>
</dbReference>
<dbReference type="InterPro" id="IPR027417">
    <property type="entry name" value="P-loop_NTPase"/>
</dbReference>
<dbReference type="WBParaSite" id="SRDH1_3300.18">
    <property type="protein sequence ID" value="SRDH1_3300.18"/>
    <property type="gene ID" value="SRDH1_3300"/>
</dbReference>
<dbReference type="InterPro" id="IPR014001">
    <property type="entry name" value="Helicase_ATP-bd"/>
</dbReference>
<dbReference type="InterPro" id="IPR050699">
    <property type="entry name" value="RNA-DNA_Helicase"/>
</dbReference>
<dbReference type="PROSITE" id="PS51192">
    <property type="entry name" value="HELICASE_ATP_BIND_1"/>
    <property type="match status" value="1"/>
</dbReference>
<dbReference type="PANTHER" id="PTHR12131">
    <property type="entry name" value="ATP-DEPENDENT RNA AND DNA HELICASE"/>
    <property type="match status" value="1"/>
</dbReference>
<dbReference type="GO" id="GO:0016787">
    <property type="term" value="F:hydrolase activity"/>
    <property type="evidence" value="ECO:0007669"/>
    <property type="project" value="UniProtKB-KW"/>
</dbReference>
<dbReference type="WBParaSite" id="SRDH1_3300.25">
    <property type="protein sequence ID" value="SRDH1_3300.25"/>
    <property type="gene ID" value="SRDH1_3300"/>
</dbReference>
<protein>
    <recommendedName>
        <fullName evidence="12">Helicase ATP-binding domain-containing protein</fullName>
    </recommendedName>
</protein>
<evidence type="ECO:0000313" key="9">
    <source>
        <dbReference type="WBParaSite" id="SRDH1_3300.1"/>
    </source>
</evidence>
<evidence type="ECO:0000256" key="5">
    <source>
        <dbReference type="ARBA" id="ARBA00047984"/>
    </source>
</evidence>
<dbReference type="PROSITE" id="PS51194">
    <property type="entry name" value="HELICASE_CTER"/>
    <property type="match status" value="1"/>
</dbReference>
<evidence type="ECO:0000256" key="2">
    <source>
        <dbReference type="ARBA" id="ARBA00022801"/>
    </source>
</evidence>
<keyword evidence="8" id="KW-1185">Reference proteome</keyword>
<dbReference type="InterPro" id="IPR001650">
    <property type="entry name" value="Helicase_C-like"/>
</dbReference>
<organism evidence="8 11">
    <name type="scientific">Schistosoma rodhaini</name>
    <dbReference type="NCBI Taxonomy" id="6188"/>
    <lineage>
        <taxon>Eukaryota</taxon>
        <taxon>Metazoa</taxon>
        <taxon>Spiralia</taxon>
        <taxon>Lophotrochozoa</taxon>
        <taxon>Platyhelminthes</taxon>
        <taxon>Trematoda</taxon>
        <taxon>Digenea</taxon>
        <taxon>Strigeidida</taxon>
        <taxon>Schistosomatoidea</taxon>
        <taxon>Schistosomatidae</taxon>
        <taxon>Schistosoma</taxon>
    </lineage>
</organism>
<evidence type="ECO:0000313" key="10">
    <source>
        <dbReference type="WBParaSite" id="SRDH1_3300.18"/>
    </source>
</evidence>
<keyword evidence="4" id="KW-0067">ATP-binding</keyword>
<reference evidence="9 10" key="2">
    <citation type="submission" date="2023-11" db="UniProtKB">
        <authorList>
            <consortium name="WormBaseParasite"/>
        </authorList>
    </citation>
    <scope>IDENTIFICATION</scope>
</reference>
<keyword evidence="2" id="KW-0378">Hydrolase</keyword>
<dbReference type="Proteomes" id="UP000050792">
    <property type="component" value="Unassembled WGS sequence"/>
</dbReference>
<dbReference type="CDD" id="cd18795">
    <property type="entry name" value="SF2_C_Ski2"/>
    <property type="match status" value="1"/>
</dbReference>
<keyword evidence="1" id="KW-0547">Nucleotide-binding</keyword>
<evidence type="ECO:0000259" key="7">
    <source>
        <dbReference type="PROSITE" id="PS51194"/>
    </source>
</evidence>
<dbReference type="GO" id="GO:0070478">
    <property type="term" value="P:nuclear-transcribed mRNA catabolic process, 3'-5' exonucleolytic nonsense-mediated decay"/>
    <property type="evidence" value="ECO:0007669"/>
    <property type="project" value="TreeGrafter"/>
</dbReference>
<dbReference type="WBParaSite" id="SRDH1_3300.4">
    <property type="protein sequence ID" value="SRDH1_3300.4"/>
    <property type="gene ID" value="SRDH1_3300"/>
</dbReference>
<dbReference type="PANTHER" id="PTHR12131:SF1">
    <property type="entry name" value="ATP-DEPENDENT RNA HELICASE SUPV3L1, MITOCHONDRIAL-RELATED"/>
    <property type="match status" value="1"/>
</dbReference>
<dbReference type="SMART" id="SM00490">
    <property type="entry name" value="HELICc"/>
    <property type="match status" value="1"/>
</dbReference>
<dbReference type="Gene3D" id="3.40.50.300">
    <property type="entry name" value="P-loop containing nucleotide triphosphate hydrolases"/>
    <property type="match status" value="2"/>
</dbReference>
<dbReference type="Pfam" id="PF00270">
    <property type="entry name" value="DEAD"/>
    <property type="match status" value="1"/>
</dbReference>
<dbReference type="Pfam" id="PF00271">
    <property type="entry name" value="Helicase_C"/>
    <property type="match status" value="1"/>
</dbReference>
<dbReference type="GO" id="GO:0055087">
    <property type="term" value="C:Ski complex"/>
    <property type="evidence" value="ECO:0007669"/>
    <property type="project" value="TreeGrafter"/>
</dbReference>
<dbReference type="InterPro" id="IPR011545">
    <property type="entry name" value="DEAD/DEAH_box_helicase_dom"/>
</dbReference>
<dbReference type="WBParaSite" id="SRDH1_3300.28">
    <property type="protein sequence ID" value="SRDH1_3300.28"/>
    <property type="gene ID" value="SRDH1_3300"/>
</dbReference>
<keyword evidence="3" id="KW-0347">Helicase</keyword>
<evidence type="ECO:0000259" key="6">
    <source>
        <dbReference type="PROSITE" id="PS51192"/>
    </source>
</evidence>
<accession>A0AA85F1G1</accession>
<sequence>MSQILQVHAFLEHSFPKNENLIPDSLKHDLIHQRTQIPYHNIPIHRDGMTGKVVDPDVNFKRSCATATSHGINTTNIRVEPTIMKSIHEISKQALRSTKTEFNLWSCIRKSPDSSDDLPTVPSIIDELLRKASEDVVQSWCFPKGYFLRLTAQINEAGTFLLPKRETITFLKRRIRSCKSRESYAKEEDTSTPLPTLTKLIQNPALNWDFELDTFQKRAILCLENNETVFVSAHTSSGKTVVAEYACAICLRRGSRVVYTSPVKALSNQKFHEFRERFGENVGLITGDIKLAQEASLLIMTTEILYNMLCNASEIIKNLEIVILDEVHYINNPDRGYVWEQIMIMLPKHILLVMLSATVPNSFEIADWLGRVRGCEIHVIATDKRPVPLEHYLYTSMTEQYTSHLHLIVDKDGRFIDSGYQTAALSNSSRRPYRSPACSWKDAFLIQTKNTWLGFVNLLKEQNLMPAIAFAFSRSSVETLAKNLSSVDLTSKSEKQQITKFFSTITGRLRKCDRKLASVKFLHDLTRRGLAVHHSGMLPILKETVELLFRDGLVKILFATETVSTGVNTPARCVVFTSLEKFDGQSRRPLDPSEFTQMAGRAGRRGIDAKGLVIILVSTIGKSLKSSVTGLPTESLLRNMILGRQTELISRFRVTYSMILNLHRSSSLTPQDIMKRSFMEAASHRWETKKRQHLSVLNKKLNETTTIISHNNNISNIITQVSNITMSTSIEGTSDLFKSLIDSLDVQVKCPHNGVECCDSIDQYYQLCYKYRQLTNSIISTLDVKYAQHLQQIFCPGRLILLQFMINQSVWLVPAVIINYHWTKRNKDSGNQIMLNVIQWTLPINLPNSLTQEERQSSSSELVLVVSGSDTITSEQINNNKNTNYYEYDEIEEKILRHSINEDSFKATSTVPVPPHLMPVFVPSSLDDGYSRLTRQSVSLSDSLVRICDQIVTFQDMKCNFIDNNNSKSHSSILELLLQSIKQINISRKDDAKLLSVNGNDHRFDIYLQVINSALFNCVNSIVPQESSLKSAVHYTTLRNVPKQMDFKKDSNLVMDEEDVCLFDEYSTLNEQLTIPLSKDTITAFDPTNLLKCPNLLQHLNLVHQTVRRKLAINSIENNLANYQLQLSNEYTGRLSVLKKLGFIDSATQSYCLSFKGFFACELTSKEVLLTQLLLDGFIDDLLAPDIAAVLSAFANELRAQDLTPEKTSVYYLKQLFDSINNSAHNFNLHKDLECIPRHLLPVFKNVLICAYELEKLQRLHNLTDPYLESRLDLRIVPLVYKWANGYSFSATVSKCDIPEGSLIKSLLQLDELIRHISGACRQFGNHILSLKIDEARGLIHRDIVCSPSLYVSQDIKLAKDD</sequence>